<dbReference type="RefSeq" id="XP_012893938.1">
    <property type="nucleotide sequence ID" value="XM_013038484.1"/>
</dbReference>
<organism evidence="3">
    <name type="scientific">Blastocystis hominis</name>
    <dbReference type="NCBI Taxonomy" id="12968"/>
    <lineage>
        <taxon>Eukaryota</taxon>
        <taxon>Sar</taxon>
        <taxon>Stramenopiles</taxon>
        <taxon>Bigyra</taxon>
        <taxon>Opalozoa</taxon>
        <taxon>Opalinata</taxon>
        <taxon>Blastocystidae</taxon>
        <taxon>Blastocystis</taxon>
    </lineage>
</organism>
<name>D8LVQ1_BLAHO</name>
<dbReference type="GO" id="GO:0016020">
    <property type="term" value="C:membrane"/>
    <property type="evidence" value="ECO:0007669"/>
    <property type="project" value="InterPro"/>
</dbReference>
<protein>
    <recommendedName>
        <fullName evidence="2">G-protein coupled receptors family 2 profile 1 domain-containing protein</fullName>
    </recommendedName>
</protein>
<reference evidence="3" key="1">
    <citation type="submission" date="2010-02" db="EMBL/GenBank/DDBJ databases">
        <title>Sequencing and annotation of the Blastocystis hominis genome.</title>
        <authorList>
            <person name="Wincker P."/>
        </authorList>
    </citation>
    <scope>NUCLEOTIDE SEQUENCE</scope>
    <source>
        <strain evidence="3">Singapore isolate B</strain>
    </source>
</reference>
<dbReference type="Pfam" id="PF02793">
    <property type="entry name" value="HRM"/>
    <property type="match status" value="1"/>
</dbReference>
<dbReference type="Gene3D" id="4.10.1240.10">
    <property type="entry name" value="GPCR, family 2, extracellular hormone receptor domain"/>
    <property type="match status" value="1"/>
</dbReference>
<keyword evidence="1" id="KW-0732">Signal</keyword>
<dbReference type="AlphaFoldDB" id="D8LVQ1"/>
<evidence type="ECO:0000313" key="4">
    <source>
        <dbReference type="Proteomes" id="UP000008312"/>
    </source>
</evidence>
<dbReference type="InParanoid" id="D8LVQ1"/>
<dbReference type="SUPFAM" id="SSF111418">
    <property type="entry name" value="Hormone receptor domain"/>
    <property type="match status" value="1"/>
</dbReference>
<feature type="chain" id="PRO_5003117591" description="G-protein coupled receptors family 2 profile 1 domain-containing protein" evidence="1">
    <location>
        <begin position="17"/>
        <end position="143"/>
    </location>
</feature>
<dbReference type="GeneID" id="24917612"/>
<sequence length="143" mass="16318">MHILQLLLLCILVVFARTEKATKQKCPEVEIDGHLWPSKSVGESVLYYCNGTGYYRRICLGKKTPTGVMAHWSSLVNMCKCKGDETWKETPAGQYAYIPCPGSYKGYIGRFCTETGEWGHTKDFCYLPDGQKEEEEEEFEVEL</sequence>
<evidence type="ECO:0000259" key="2">
    <source>
        <dbReference type="PROSITE" id="PS50227"/>
    </source>
</evidence>
<gene>
    <name evidence="3" type="ORF">GSBLH_T00000297001</name>
</gene>
<dbReference type="PROSITE" id="PS50227">
    <property type="entry name" value="G_PROTEIN_RECEP_F2_3"/>
    <property type="match status" value="1"/>
</dbReference>
<dbReference type="Proteomes" id="UP000008312">
    <property type="component" value="Unassembled WGS sequence"/>
</dbReference>
<keyword evidence="4" id="KW-1185">Reference proteome</keyword>
<dbReference type="InterPro" id="IPR001879">
    <property type="entry name" value="GPCR_2_extracellular_dom"/>
</dbReference>
<evidence type="ECO:0000313" key="3">
    <source>
        <dbReference type="EMBL" id="CBK19890.2"/>
    </source>
</evidence>
<feature type="signal peptide" evidence="1">
    <location>
        <begin position="1"/>
        <end position="16"/>
    </location>
</feature>
<dbReference type="EMBL" id="FN668638">
    <property type="protein sequence ID" value="CBK19890.2"/>
    <property type="molecule type" value="Genomic_DNA"/>
</dbReference>
<proteinExistence type="predicted"/>
<evidence type="ECO:0000256" key="1">
    <source>
        <dbReference type="SAM" id="SignalP"/>
    </source>
</evidence>
<dbReference type="InterPro" id="IPR036445">
    <property type="entry name" value="GPCR_2_extracell_dom_sf"/>
</dbReference>
<accession>D8LVQ1</accession>
<dbReference type="GO" id="GO:0004930">
    <property type="term" value="F:G protein-coupled receptor activity"/>
    <property type="evidence" value="ECO:0007669"/>
    <property type="project" value="InterPro"/>
</dbReference>
<feature type="domain" description="G-protein coupled receptors family 2 profile 1" evidence="2">
    <location>
        <begin position="87"/>
        <end position="118"/>
    </location>
</feature>